<evidence type="ECO:0000313" key="1">
    <source>
        <dbReference type="EMBL" id="QQV74567.1"/>
    </source>
</evidence>
<organism evidence="1 2">
    <name type="scientific">Rickettsia tillamookensis</name>
    <dbReference type="NCBI Taxonomy" id="2761623"/>
    <lineage>
        <taxon>Bacteria</taxon>
        <taxon>Pseudomonadati</taxon>
        <taxon>Pseudomonadota</taxon>
        <taxon>Alphaproteobacteria</taxon>
        <taxon>Rickettsiales</taxon>
        <taxon>Rickettsiaceae</taxon>
        <taxon>Rickettsieae</taxon>
        <taxon>Rickettsia</taxon>
        <taxon>spotted fever group</taxon>
    </lineage>
</organism>
<dbReference type="RefSeq" id="WP_246437949.1">
    <property type="nucleotide sequence ID" value="NZ_CP060138.2"/>
</dbReference>
<sequence length="156" mass="17478">MKQDNSIKIKIDVTQNIEKPTSEDSENFFSPILNVFKNVMETSNIIDKYITAIPHLISIGFTLKKISSPNHVISKFDAIKVPALMAAATAIGKPLIDTIREDCSTIIQFFKDSNKLLTGVYNLFSNNNEGFTYYQLEEGHQDNQVDIIGVGDSNIY</sequence>
<dbReference type="EMBL" id="CP060138">
    <property type="protein sequence ID" value="QQV74567.1"/>
    <property type="molecule type" value="Genomic_DNA"/>
</dbReference>
<reference evidence="1 2" key="1">
    <citation type="journal article" date="2021" name="Int. J. Syst. Evol. Microbiol.">
        <title>Characterization of a novel transitional group Rickettsia species (Rickettsia tillamookensis sp. nov.) from the western black-legged tick, Ixodes pacificus.</title>
        <authorList>
            <person name="Gauthier D.T."/>
            <person name="Karpathy S.E."/>
            <person name="Grizzard S.L."/>
            <person name="Batra D."/>
            <person name="Rowe L.A."/>
            <person name="Paddock C.D."/>
        </authorList>
    </citation>
    <scope>NUCLEOTIDE SEQUENCE [LARGE SCALE GENOMIC DNA]</scope>
    <source>
        <strain evidence="1 2">Tillamook 23</strain>
    </source>
</reference>
<accession>A0A9E6MGF9</accession>
<protein>
    <submittedName>
        <fullName evidence="1">Uncharacterized protein</fullName>
    </submittedName>
</protein>
<evidence type="ECO:0000313" key="2">
    <source>
        <dbReference type="Proteomes" id="UP000595296"/>
    </source>
</evidence>
<keyword evidence="2" id="KW-1185">Reference proteome</keyword>
<proteinExistence type="predicted"/>
<gene>
    <name evidence="1" type="ORF">H6P87_00101</name>
</gene>
<dbReference type="Proteomes" id="UP000595296">
    <property type="component" value="Chromosome"/>
</dbReference>
<name>A0A9E6MGF9_9RICK</name>